<keyword evidence="3" id="KW-1185">Reference proteome</keyword>
<evidence type="ECO:0000313" key="3">
    <source>
        <dbReference type="Proteomes" id="UP000186601"/>
    </source>
</evidence>
<proteinExistence type="predicted"/>
<feature type="compositionally biased region" description="Low complexity" evidence="1">
    <location>
        <begin position="148"/>
        <end position="160"/>
    </location>
</feature>
<evidence type="ECO:0000313" key="2">
    <source>
        <dbReference type="EMBL" id="PSS06549.1"/>
    </source>
</evidence>
<organism evidence="2 3">
    <name type="scientific">Hermanssonia centrifuga</name>
    <dbReference type="NCBI Taxonomy" id="98765"/>
    <lineage>
        <taxon>Eukaryota</taxon>
        <taxon>Fungi</taxon>
        <taxon>Dikarya</taxon>
        <taxon>Basidiomycota</taxon>
        <taxon>Agaricomycotina</taxon>
        <taxon>Agaricomycetes</taxon>
        <taxon>Polyporales</taxon>
        <taxon>Meruliaceae</taxon>
        <taxon>Hermanssonia</taxon>
    </lineage>
</organism>
<evidence type="ECO:0000256" key="1">
    <source>
        <dbReference type="SAM" id="MobiDB-lite"/>
    </source>
</evidence>
<comment type="caution">
    <text evidence="2">The sequence shown here is derived from an EMBL/GenBank/DDBJ whole genome shotgun (WGS) entry which is preliminary data.</text>
</comment>
<dbReference type="AlphaFoldDB" id="A0A2R6QEJ3"/>
<protein>
    <submittedName>
        <fullName evidence="2">Uncharacterized protein</fullName>
    </submittedName>
</protein>
<gene>
    <name evidence="2" type="ORF">PHLCEN_2v3607</name>
</gene>
<sequence>MDQETKDCLLKATDEDKFMLLWLICFDNKPNAKYLKQLSTILREKPADEVLRCVETNGFDFDGFYKYLEEGKRAWTGHLNARLLSLADISSKQTPLPEKSDRQSTSQPQQSNTREGAPSSPMKVDSNVGHGTGSKRSSPVKATHPLDHGSPGRVPVSSPSSRHRRTPYYRQAPTMPTTRTPHYREAPTTPTKRRTTGGLRPVTPKYRIISSE</sequence>
<name>A0A2R6QEJ3_9APHY</name>
<reference evidence="2 3" key="1">
    <citation type="submission" date="2018-02" db="EMBL/GenBank/DDBJ databases">
        <title>Genome sequence of the basidiomycete white-rot fungus Phlebia centrifuga.</title>
        <authorList>
            <person name="Granchi Z."/>
            <person name="Peng M."/>
            <person name="de Vries R.P."/>
            <person name="Hilden K."/>
            <person name="Makela M.R."/>
            <person name="Grigoriev I."/>
            <person name="Riley R."/>
        </authorList>
    </citation>
    <scope>NUCLEOTIDE SEQUENCE [LARGE SCALE GENOMIC DNA]</scope>
    <source>
        <strain evidence="2 3">FBCC195</strain>
    </source>
</reference>
<feature type="compositionally biased region" description="Polar residues" evidence="1">
    <location>
        <begin position="103"/>
        <end position="114"/>
    </location>
</feature>
<feature type="region of interest" description="Disordered" evidence="1">
    <location>
        <begin position="92"/>
        <end position="212"/>
    </location>
</feature>
<dbReference type="Proteomes" id="UP000186601">
    <property type="component" value="Unassembled WGS sequence"/>
</dbReference>
<dbReference type="EMBL" id="MLYV02000360">
    <property type="protein sequence ID" value="PSS06549.1"/>
    <property type="molecule type" value="Genomic_DNA"/>
</dbReference>
<accession>A0A2R6QEJ3</accession>